<dbReference type="RefSeq" id="WP_130540672.1">
    <property type="nucleotide sequence ID" value="NZ_CP042431.1"/>
</dbReference>
<accession>A0A4Q7N5P0</accession>
<evidence type="ECO:0000313" key="3">
    <source>
        <dbReference type="Proteomes" id="UP000293874"/>
    </source>
</evidence>
<dbReference type="Pfam" id="PF12969">
    <property type="entry name" value="DUF3857"/>
    <property type="match status" value="1"/>
</dbReference>
<comment type="caution">
    <text evidence="2">The sequence shown here is derived from an EMBL/GenBank/DDBJ whole genome shotgun (WGS) entry which is preliminary data.</text>
</comment>
<dbReference type="Proteomes" id="UP000293874">
    <property type="component" value="Unassembled WGS sequence"/>
</dbReference>
<reference evidence="2 3" key="1">
    <citation type="submission" date="2019-02" db="EMBL/GenBank/DDBJ databases">
        <title>Genomic Encyclopedia of Type Strains, Phase IV (KMG-IV): sequencing the most valuable type-strain genomes for metagenomic binning, comparative biology and taxonomic classification.</title>
        <authorList>
            <person name="Goeker M."/>
        </authorList>
    </citation>
    <scope>NUCLEOTIDE SEQUENCE [LARGE SCALE GENOMIC DNA]</scope>
    <source>
        <strain evidence="2 3">DSM 18116</strain>
    </source>
</reference>
<dbReference type="Gene3D" id="3.10.620.30">
    <property type="match status" value="1"/>
</dbReference>
<dbReference type="Gene3D" id="2.60.120.1130">
    <property type="match status" value="1"/>
</dbReference>
<protein>
    <submittedName>
        <fullName evidence="2">Uncharacterized protein DUF3857</fullName>
    </submittedName>
</protein>
<dbReference type="AlphaFoldDB" id="A0A4Q7N5P0"/>
<dbReference type="InterPro" id="IPR024618">
    <property type="entry name" value="DUF3857"/>
</dbReference>
<evidence type="ECO:0000259" key="1">
    <source>
        <dbReference type="Pfam" id="PF12969"/>
    </source>
</evidence>
<dbReference type="OrthoDB" id="98874at2"/>
<evidence type="ECO:0000313" key="2">
    <source>
        <dbReference type="EMBL" id="RZS76368.1"/>
    </source>
</evidence>
<name>A0A4Q7N5P0_9BACT</name>
<gene>
    <name evidence="2" type="ORF">EV199_2251</name>
</gene>
<keyword evidence="3" id="KW-1185">Reference proteome</keyword>
<feature type="domain" description="DUF3857" evidence="1">
    <location>
        <begin position="62"/>
        <end position="219"/>
    </location>
</feature>
<organism evidence="2 3">
    <name type="scientific">Pseudobacter ginsenosidimutans</name>
    <dbReference type="NCBI Taxonomy" id="661488"/>
    <lineage>
        <taxon>Bacteria</taxon>
        <taxon>Pseudomonadati</taxon>
        <taxon>Bacteroidota</taxon>
        <taxon>Chitinophagia</taxon>
        <taxon>Chitinophagales</taxon>
        <taxon>Chitinophagaceae</taxon>
        <taxon>Pseudobacter</taxon>
    </lineage>
</organism>
<proteinExistence type="predicted"/>
<dbReference type="EMBL" id="SGXA01000001">
    <property type="protein sequence ID" value="RZS76368.1"/>
    <property type="molecule type" value="Genomic_DNA"/>
</dbReference>
<dbReference type="Gene3D" id="2.60.40.3140">
    <property type="match status" value="1"/>
</dbReference>
<sequence length="639" mass="73039">MRFVLPILLLAFVPNAKGQTKVPEFGQFLAAEKAITVCEFDPEAEAVIIFDKAESTHNEDHNLITKRRIRMKILKPKGIRHADVSIYYYSKEAFESLFDIRAVVVNVNANGGEERKELASSAIFDSKVNDKWSEKKFALPGVRVGSIIEYEYGRISKNYNGLRDWYFQTELPTMLSSYDLVILPNYEFAYKVSKSPSLPIVVKNDKSNGSTYFEMKDIAGLRDEPFMDAKNDYLQKVEFQLSGYAGSFGGRTRYMTTWAELSKELLNNPSFGGQLNRNVGADDLLNKAKTFTDPYEKMCLIYQYVHKNIFSKGASTLYVQEGVKDAWKNKVGNSAEVNLLLINLLKEAGLEVYPLLVSERDHGKVREGYPFLDQFNKVLARVVINDKKYVLDAAGIYTPPDMYPPDVVNTKAYIVDRKKGGIIDLEETQKKNRNKIILTASVSEDGMINGQVIARSYDYARLARKQALQKSKDFLLSEYFTDEHPGIKTDSFEVRNTDNDSLALEQRFSYQLPINASGEYRLLNLNMFSGLHANPFISDIRFTDVNYGYLQHQEILELVSLPEGWIPESLPKDTRLITPDNSISCARYITFTNNKLNVLFRIEFNRSVFDSGEYSTLKEFFKKMTNMLNEQVILKEKNQ</sequence>